<dbReference type="SUPFAM" id="SSF54211">
    <property type="entry name" value="Ribosomal protein S5 domain 2-like"/>
    <property type="match status" value="1"/>
</dbReference>
<comment type="function">
    <text evidence="6">RNaseP catalyzes the removal of the 5'-leader sequence from pre-tRNA to produce the mature 5'-terminus. It can also cleave other RNA substrates such as 4.5S RNA. The protein component plays an auxiliary but essential role in vivo by binding to the 5'-leader sequence and broadening the substrate specificity of the ribozyme.</text>
</comment>
<dbReference type="Pfam" id="PF00825">
    <property type="entry name" value="Ribonuclease_P"/>
    <property type="match status" value="1"/>
</dbReference>
<dbReference type="InterPro" id="IPR014721">
    <property type="entry name" value="Ribsml_uS5_D2-typ_fold_subgr"/>
</dbReference>
<proteinExistence type="inferred from homology"/>
<evidence type="ECO:0000256" key="2">
    <source>
        <dbReference type="ARBA" id="ARBA00022722"/>
    </source>
</evidence>
<evidence type="ECO:0000313" key="9">
    <source>
        <dbReference type="Proteomes" id="UP000542125"/>
    </source>
</evidence>
<dbReference type="GO" id="GO:0001682">
    <property type="term" value="P:tRNA 5'-leader removal"/>
    <property type="evidence" value="ECO:0007669"/>
    <property type="project" value="UniProtKB-UniRule"/>
</dbReference>
<evidence type="ECO:0000313" key="8">
    <source>
        <dbReference type="EMBL" id="NYE81000.1"/>
    </source>
</evidence>
<evidence type="ECO:0000256" key="7">
    <source>
        <dbReference type="SAM" id="MobiDB-lite"/>
    </source>
</evidence>
<gene>
    <name evidence="6" type="primary">rnpA</name>
    <name evidence="8" type="ORF">FHW18_000271</name>
</gene>
<dbReference type="GO" id="GO:0004526">
    <property type="term" value="F:ribonuclease P activity"/>
    <property type="evidence" value="ECO:0007669"/>
    <property type="project" value="UniProtKB-UniRule"/>
</dbReference>
<keyword evidence="5 6" id="KW-0694">RNA-binding</keyword>
<protein>
    <recommendedName>
        <fullName evidence="6">Ribonuclease P protein component</fullName>
        <shortName evidence="6">RNase P protein</shortName>
        <shortName evidence="6">RNaseP protein</shortName>
        <ecNumber evidence="6">3.1.26.5</ecNumber>
    </recommendedName>
    <alternativeName>
        <fullName evidence="6">Protein C5</fullName>
    </alternativeName>
</protein>
<evidence type="ECO:0000256" key="4">
    <source>
        <dbReference type="ARBA" id="ARBA00022801"/>
    </source>
</evidence>
<keyword evidence="1 6" id="KW-0819">tRNA processing</keyword>
<dbReference type="GO" id="GO:0042781">
    <property type="term" value="F:3'-tRNA processing endoribonuclease activity"/>
    <property type="evidence" value="ECO:0007669"/>
    <property type="project" value="TreeGrafter"/>
</dbReference>
<comment type="catalytic activity">
    <reaction evidence="6">
        <text>Endonucleolytic cleavage of RNA, removing 5'-extranucleotides from tRNA precursor.</text>
        <dbReference type="EC" id="3.1.26.5"/>
    </reaction>
</comment>
<dbReference type="GO" id="GO:0030677">
    <property type="term" value="C:ribonuclease P complex"/>
    <property type="evidence" value="ECO:0007669"/>
    <property type="project" value="TreeGrafter"/>
</dbReference>
<dbReference type="EMBL" id="JACBYR010000001">
    <property type="protein sequence ID" value="NYE81000.1"/>
    <property type="molecule type" value="Genomic_DNA"/>
</dbReference>
<dbReference type="Gene3D" id="3.30.230.10">
    <property type="match status" value="1"/>
</dbReference>
<keyword evidence="9" id="KW-1185">Reference proteome</keyword>
<comment type="caution">
    <text evidence="8">The sequence shown here is derived from an EMBL/GenBank/DDBJ whole genome shotgun (WGS) entry which is preliminary data.</text>
</comment>
<evidence type="ECO:0000256" key="5">
    <source>
        <dbReference type="ARBA" id="ARBA00022884"/>
    </source>
</evidence>
<organism evidence="8 9">
    <name type="scientific">Pigmentiphaga litoralis</name>
    <dbReference type="NCBI Taxonomy" id="516702"/>
    <lineage>
        <taxon>Bacteria</taxon>
        <taxon>Pseudomonadati</taxon>
        <taxon>Pseudomonadota</taxon>
        <taxon>Betaproteobacteria</taxon>
        <taxon>Burkholderiales</taxon>
        <taxon>Alcaligenaceae</taxon>
        <taxon>Pigmentiphaga</taxon>
    </lineage>
</organism>
<comment type="similarity">
    <text evidence="6">Belongs to the RnpA family.</text>
</comment>
<dbReference type="InterPro" id="IPR020568">
    <property type="entry name" value="Ribosomal_Su5_D2-typ_SF"/>
</dbReference>
<dbReference type="HAMAP" id="MF_00227">
    <property type="entry name" value="RNase_P"/>
    <property type="match status" value="1"/>
</dbReference>
<comment type="subunit">
    <text evidence="6">Consists of a catalytic RNA component (M1 or rnpB) and a protein subunit.</text>
</comment>
<reference evidence="8 9" key="1">
    <citation type="submission" date="2020-07" db="EMBL/GenBank/DDBJ databases">
        <title>Genomic Encyclopedia of Type Strains, Phase IV (KMG-V): Genome sequencing to study the core and pangenomes of soil and plant-associated prokaryotes.</title>
        <authorList>
            <person name="Whitman W."/>
        </authorList>
    </citation>
    <scope>NUCLEOTIDE SEQUENCE [LARGE SCALE GENOMIC DNA]</scope>
    <source>
        <strain evidence="8 9">SAS40</strain>
    </source>
</reference>
<accession>A0A7Y9LL97</accession>
<dbReference type="PANTHER" id="PTHR33992">
    <property type="entry name" value="RIBONUCLEASE P PROTEIN COMPONENT"/>
    <property type="match status" value="1"/>
</dbReference>
<dbReference type="PANTHER" id="PTHR33992:SF1">
    <property type="entry name" value="RIBONUCLEASE P PROTEIN COMPONENT"/>
    <property type="match status" value="1"/>
</dbReference>
<evidence type="ECO:0000256" key="6">
    <source>
        <dbReference type="HAMAP-Rule" id="MF_00227"/>
    </source>
</evidence>
<evidence type="ECO:0000256" key="3">
    <source>
        <dbReference type="ARBA" id="ARBA00022759"/>
    </source>
</evidence>
<dbReference type="AlphaFoldDB" id="A0A7Y9LL97"/>
<dbReference type="Proteomes" id="UP000542125">
    <property type="component" value="Unassembled WGS sequence"/>
</dbReference>
<evidence type="ECO:0000256" key="1">
    <source>
        <dbReference type="ARBA" id="ARBA00022694"/>
    </source>
</evidence>
<feature type="compositionally biased region" description="Basic and acidic residues" evidence="7">
    <location>
        <begin position="164"/>
        <end position="173"/>
    </location>
</feature>
<sequence>MSLTSRASFPGTARLRSPAEFAPALKGRRLARGALFVLSVAPPQAMQDASSGDTVSTPVAAPEARLGLVIGKRYAPLSVSRNAIKRVIREAFRHKRLALPAGDYVVRLHTRIPSVSLTALKHMTRLEMDGHWLRAARAGQADSRAGRPPEPRARAVDNAVTPDKGAERDGTRV</sequence>
<dbReference type="GO" id="GO:0000049">
    <property type="term" value="F:tRNA binding"/>
    <property type="evidence" value="ECO:0007669"/>
    <property type="project" value="UniProtKB-UniRule"/>
</dbReference>
<feature type="compositionally biased region" description="Basic and acidic residues" evidence="7">
    <location>
        <begin position="144"/>
        <end position="155"/>
    </location>
</feature>
<dbReference type="InterPro" id="IPR000100">
    <property type="entry name" value="RNase_P"/>
</dbReference>
<keyword evidence="3 6" id="KW-0255">Endonuclease</keyword>
<name>A0A7Y9LL97_9BURK</name>
<keyword evidence="4 6" id="KW-0378">Hydrolase</keyword>
<dbReference type="EC" id="3.1.26.5" evidence="6"/>
<feature type="region of interest" description="Disordered" evidence="7">
    <location>
        <begin position="137"/>
        <end position="173"/>
    </location>
</feature>
<keyword evidence="2 6" id="KW-0540">Nuclease</keyword>